<dbReference type="Proteomes" id="UP000593603">
    <property type="component" value="Segment"/>
</dbReference>
<dbReference type="SUPFAM" id="SSF46785">
    <property type="entry name" value="Winged helix' DNA-binding domain"/>
    <property type="match status" value="1"/>
</dbReference>
<dbReference type="EMBL" id="MT708545">
    <property type="protein sequence ID" value="QOV06082.1"/>
    <property type="molecule type" value="Genomic_DNA"/>
</dbReference>
<evidence type="ECO:0000313" key="2">
    <source>
        <dbReference type="Proteomes" id="UP000593603"/>
    </source>
</evidence>
<proteinExistence type="predicted"/>
<gene>
    <name evidence="1" type="ORF">CPT_Pasto_007</name>
</gene>
<keyword evidence="2" id="KW-1185">Reference proteome</keyword>
<sequence length="137" mass="15309">MKSGTDRTRTDMRTLAKLIGEVRKQYPKMELGHLHCLLLVLSEPYQRMQDMVEPTGFTKQSVSRNIKALSERSYLQDDDGKPRLGMNLVTVLTNEMDDARAKICAPTRGGTKLAERLSEILHKGDTDGTSEGKPMAS</sequence>
<name>A0A7S6R802_9CAUD</name>
<dbReference type="InterPro" id="IPR036390">
    <property type="entry name" value="WH_DNA-bd_sf"/>
</dbReference>
<organism evidence="1 2">
    <name type="scientific">Rhizobium phage Pasto</name>
    <dbReference type="NCBI Taxonomy" id="2767575"/>
    <lineage>
        <taxon>Viruses</taxon>
        <taxon>Duplodnaviria</taxon>
        <taxon>Heunggongvirae</taxon>
        <taxon>Uroviricota</taxon>
        <taxon>Caudoviricetes</taxon>
        <taxon>Autographivirales</taxon>
        <taxon>Autographivirales incertae sedis</taxon>
        <taxon>Pastovirus</taxon>
        <taxon>Pastovirus pasto</taxon>
    </lineage>
</organism>
<protein>
    <submittedName>
        <fullName evidence="1">Helix-turn-helix domain-containing protein</fullName>
    </submittedName>
</protein>
<evidence type="ECO:0000313" key="1">
    <source>
        <dbReference type="EMBL" id="QOV06082.1"/>
    </source>
</evidence>
<accession>A0A7S6R802</accession>
<dbReference type="InterPro" id="IPR036388">
    <property type="entry name" value="WH-like_DNA-bd_sf"/>
</dbReference>
<dbReference type="Gene3D" id="1.10.10.10">
    <property type="entry name" value="Winged helix-like DNA-binding domain superfamily/Winged helix DNA-binding domain"/>
    <property type="match status" value="1"/>
</dbReference>
<reference evidence="1 2" key="1">
    <citation type="submission" date="2020-07" db="EMBL/GenBank/DDBJ databases">
        <title>Complete genome sequence of Rhizobium japonicum phage Pasto.</title>
        <authorList>
            <person name="Manuel N.S."/>
            <person name="Ravindran A."/>
            <person name="Newkirk H."/>
            <person name="Gonzalez C."/>
            <person name="Young R."/>
            <person name="Liu M."/>
        </authorList>
    </citation>
    <scope>NUCLEOTIDE SEQUENCE [LARGE SCALE GENOMIC DNA]</scope>
</reference>